<evidence type="ECO:0000256" key="2">
    <source>
        <dbReference type="SAM" id="SignalP"/>
    </source>
</evidence>
<organism evidence="3">
    <name type="scientific">Pongo abelii</name>
    <name type="common">Sumatran orangutan</name>
    <name type="synonym">Pongo pygmaeus abelii</name>
    <dbReference type="NCBI Taxonomy" id="9601"/>
    <lineage>
        <taxon>Eukaryota</taxon>
        <taxon>Metazoa</taxon>
        <taxon>Chordata</taxon>
        <taxon>Craniata</taxon>
        <taxon>Vertebrata</taxon>
        <taxon>Euteleostomi</taxon>
        <taxon>Mammalia</taxon>
        <taxon>Eutheria</taxon>
        <taxon>Euarchontoglires</taxon>
        <taxon>Primates</taxon>
        <taxon>Haplorrhini</taxon>
        <taxon>Catarrhini</taxon>
        <taxon>Hominidae</taxon>
        <taxon>Pongo</taxon>
    </lineage>
</organism>
<dbReference type="AlphaFoldDB" id="A0A2J8UTQ6"/>
<dbReference type="GO" id="GO:0042475">
    <property type="term" value="P:odontogenesis of dentin-containing tooth"/>
    <property type="evidence" value="ECO:0007669"/>
    <property type="project" value="InterPro"/>
</dbReference>
<dbReference type="PANTHER" id="PTHR36858">
    <property type="entry name" value="AMELOTIN"/>
    <property type="match status" value="1"/>
</dbReference>
<dbReference type="GO" id="GO:0005911">
    <property type="term" value="C:cell-cell junction"/>
    <property type="evidence" value="ECO:0007669"/>
    <property type="project" value="TreeGrafter"/>
</dbReference>
<gene>
    <name evidence="3" type="ORF">CR201_G0024793</name>
</gene>
<dbReference type="OrthoDB" id="9837242at2759"/>
<dbReference type="GO" id="GO:0005604">
    <property type="term" value="C:basement membrane"/>
    <property type="evidence" value="ECO:0007669"/>
    <property type="project" value="TreeGrafter"/>
</dbReference>
<proteinExistence type="predicted"/>
<dbReference type="Pfam" id="PF15757">
    <property type="entry name" value="Amelotin"/>
    <property type="match status" value="1"/>
</dbReference>
<reference evidence="3" key="1">
    <citation type="submission" date="2017-12" db="EMBL/GenBank/DDBJ databases">
        <title>High-resolution comparative analysis of great ape genomes.</title>
        <authorList>
            <person name="Pollen A."/>
            <person name="Hastie A."/>
            <person name="Hormozdiari F."/>
            <person name="Dougherty M."/>
            <person name="Liu R."/>
            <person name="Chaisson M."/>
            <person name="Hoppe E."/>
            <person name="Hill C."/>
            <person name="Pang A."/>
            <person name="Hillier L."/>
            <person name="Baker C."/>
            <person name="Armstrong J."/>
            <person name="Shendure J."/>
            <person name="Paten B."/>
            <person name="Wilson R."/>
            <person name="Chao H."/>
            <person name="Schneider V."/>
            <person name="Ventura M."/>
            <person name="Kronenberg Z."/>
            <person name="Murali S."/>
            <person name="Gordon D."/>
            <person name="Cantsilieris S."/>
            <person name="Munson K."/>
            <person name="Nelson B."/>
            <person name="Raja A."/>
            <person name="Underwood J."/>
            <person name="Diekhans M."/>
            <person name="Fiddes I."/>
            <person name="Haussler D."/>
            <person name="Eichler E."/>
        </authorList>
    </citation>
    <scope>NUCLEOTIDE SEQUENCE [LARGE SCALE GENOMIC DNA]</scope>
    <source>
        <strain evidence="3">Susie</strain>
    </source>
</reference>
<keyword evidence="2" id="KW-0732">Signal</keyword>
<feature type="signal peptide" evidence="2">
    <location>
        <begin position="1"/>
        <end position="16"/>
    </location>
</feature>
<feature type="chain" id="PRO_5014329960" evidence="2">
    <location>
        <begin position="17"/>
        <end position="208"/>
    </location>
</feature>
<feature type="region of interest" description="Disordered" evidence="1">
    <location>
        <begin position="164"/>
        <end position="208"/>
    </location>
</feature>
<dbReference type="InterPro" id="IPR031501">
    <property type="entry name" value="Amelotin"/>
</dbReference>
<accession>A0A2J8UTQ6</accession>
<name>A0A2J8UTQ6_PONAB</name>
<dbReference type="KEGG" id="pon:100457786"/>
<evidence type="ECO:0000313" key="3">
    <source>
        <dbReference type="EMBL" id="PNJ48644.1"/>
    </source>
</evidence>
<comment type="caution">
    <text evidence="3">The sequence shown here is derived from an EMBL/GenBank/DDBJ whole genome shotgun (WGS) entry which is preliminary data.</text>
</comment>
<protein>
    <submittedName>
        <fullName evidence="3">AMTN isoform 2</fullName>
    </submittedName>
</protein>
<dbReference type="EMBL" id="NDHI03003443">
    <property type="protein sequence ID" value="PNJ48644.1"/>
    <property type="molecule type" value="Genomic_DNA"/>
</dbReference>
<dbReference type="PANTHER" id="PTHR36858:SF1">
    <property type="entry name" value="AMELOTIN"/>
    <property type="match status" value="1"/>
</dbReference>
<dbReference type="GO" id="GO:0070175">
    <property type="term" value="P:positive regulation of enamel mineralization"/>
    <property type="evidence" value="ECO:0007669"/>
    <property type="project" value="InterPro"/>
</dbReference>
<evidence type="ECO:0000256" key="1">
    <source>
        <dbReference type="SAM" id="MobiDB-lite"/>
    </source>
</evidence>
<sequence>MKTTILLFCLLGSTRSLPLKPALGLPPTKRAPDQGTLPNQQQSNQVFPSLSLIPLTQMLTLGPDLHLLNPAAGMTPGTQTHPLTLGGLNVQQQLHPHMLPIFVTQLGAQGTILSSEELPQIFTSLIIHSLFPGGILPTSQAGANPDVQDGSLPGGGAGVNPAIQGTPAGRLPTPSGTDDDFAVTTPAGIQRNTRAIEETNTESANGIQ</sequence>
<feature type="region of interest" description="Disordered" evidence="1">
    <location>
        <begin position="21"/>
        <end position="42"/>
    </location>
</feature>